<dbReference type="GeneID" id="91102695"/>
<dbReference type="KEGG" id="ker:91102695"/>
<dbReference type="Proteomes" id="UP001358614">
    <property type="component" value="Chromosome 1"/>
</dbReference>
<accession>A0AAX4KHE3</accession>
<gene>
    <name evidence="2" type="ORF">V865_003893</name>
</gene>
<dbReference type="PANTHER" id="PTHR34776:SF1">
    <property type="entry name" value="F17F16.3 PROTEIN"/>
    <property type="match status" value="1"/>
</dbReference>
<reference evidence="2 3" key="1">
    <citation type="submission" date="2024-01" db="EMBL/GenBank/DDBJ databases">
        <title>Comparative genomics of Cryptococcus and Kwoniella reveals pathogenesis evolution and contrasting modes of karyotype evolution via chromosome fusion or intercentromeric recombination.</title>
        <authorList>
            <person name="Coelho M.A."/>
            <person name="David-Palma M."/>
            <person name="Shea T."/>
            <person name="Bowers K."/>
            <person name="McGinley-Smith S."/>
            <person name="Mohammad A.W."/>
            <person name="Gnirke A."/>
            <person name="Yurkov A.M."/>
            <person name="Nowrousian M."/>
            <person name="Sun S."/>
            <person name="Cuomo C.A."/>
            <person name="Heitman J."/>
        </authorList>
    </citation>
    <scope>NUCLEOTIDE SEQUENCE [LARGE SCALE GENOMIC DNA]</scope>
    <source>
        <strain evidence="2 3">PYCC6329</strain>
    </source>
</reference>
<feature type="region of interest" description="Disordered" evidence="1">
    <location>
        <begin position="1"/>
        <end position="124"/>
    </location>
</feature>
<dbReference type="PANTHER" id="PTHR34776">
    <property type="entry name" value="F17F16.3 PROTEIN"/>
    <property type="match status" value="1"/>
</dbReference>
<organism evidence="2 3">
    <name type="scientific">Kwoniella europaea PYCC6329</name>
    <dbReference type="NCBI Taxonomy" id="1423913"/>
    <lineage>
        <taxon>Eukaryota</taxon>
        <taxon>Fungi</taxon>
        <taxon>Dikarya</taxon>
        <taxon>Basidiomycota</taxon>
        <taxon>Agaricomycotina</taxon>
        <taxon>Tremellomycetes</taxon>
        <taxon>Tremellales</taxon>
        <taxon>Cryptococcaceae</taxon>
        <taxon>Kwoniella</taxon>
    </lineage>
</organism>
<proteinExistence type="predicted"/>
<dbReference type="RefSeq" id="XP_066083777.1">
    <property type="nucleotide sequence ID" value="XM_066227680.1"/>
</dbReference>
<protein>
    <submittedName>
        <fullName evidence="2">Uncharacterized protein</fullName>
    </submittedName>
</protein>
<feature type="compositionally biased region" description="Polar residues" evidence="1">
    <location>
        <begin position="1"/>
        <end position="19"/>
    </location>
</feature>
<dbReference type="AlphaFoldDB" id="A0AAX4KHE3"/>
<feature type="compositionally biased region" description="Basic and acidic residues" evidence="1">
    <location>
        <begin position="41"/>
        <end position="56"/>
    </location>
</feature>
<sequence>MVSTRSKATNNHSSPSQGAETGEKRSQPSSSAKNGRSPKKAKQEKEQDVAEKKEFEVAVQGEPTTETKREETNLGEEGVKDEIAAEKAKAKDEDKVESREDEVKREEKKESGEKDDEDEPRHGTLESGHIYFLYRPKVETEEAESLDDISKFHILLIPQSGKHSKGHYHRIIEVGKKKLPDPGAKHQVIWGLVGGVGEDKSTLKDSFGAYTCETKTRGTRHQAAARPAARGHYILHSPRDELADSPDHNRQRDYKTLLAYEITTPTHEDFGQVQKELGIEEKGAVVLQVKDPNVESRGNPRAAGIPREKRAQYPQHLLDIFRNRRFIPSNPVSLLDYQGAELLIITSPHELHESLGKQGEKVEDDLDHDSAAEKVSMDDALKELGLSKREFPEDALEGNWA</sequence>
<name>A0AAX4KHE3_9TREE</name>
<keyword evidence="3" id="KW-1185">Reference proteome</keyword>
<feature type="compositionally biased region" description="Basic and acidic residues" evidence="1">
    <location>
        <begin position="65"/>
        <end position="112"/>
    </location>
</feature>
<evidence type="ECO:0000313" key="2">
    <source>
        <dbReference type="EMBL" id="WWD05810.1"/>
    </source>
</evidence>
<evidence type="ECO:0000313" key="3">
    <source>
        <dbReference type="Proteomes" id="UP001358614"/>
    </source>
</evidence>
<evidence type="ECO:0000256" key="1">
    <source>
        <dbReference type="SAM" id="MobiDB-lite"/>
    </source>
</evidence>
<dbReference type="EMBL" id="CP144089">
    <property type="protein sequence ID" value="WWD05810.1"/>
    <property type="molecule type" value="Genomic_DNA"/>
</dbReference>